<dbReference type="Pfam" id="PF01042">
    <property type="entry name" value="Ribonuc_L-PSP"/>
    <property type="match status" value="1"/>
</dbReference>
<dbReference type="InterPro" id="IPR035959">
    <property type="entry name" value="RutC-like_sf"/>
</dbReference>
<protein>
    <submittedName>
        <fullName evidence="1">Enamine deaminase RidA, house cleaning of reactive enamine intermediates, YjgF/YER057c/UK114 family</fullName>
    </submittedName>
</protein>
<proteinExistence type="predicted"/>
<dbReference type="PANTHER" id="PTHR43857">
    <property type="entry name" value="BLR7761 PROTEIN"/>
    <property type="match status" value="1"/>
</dbReference>
<sequence>MTGAGHPTRHRDGSPWEDRAGYSRAARAGEWVAVSGTTAPDGAQRFPGDTFGQATAALEQVIAAVEHLGGSRFDIIRTRLLLVPGADVDAASRAHRELLGDVSPANSVYFVAGLVGEGLLVEIEADAVVGSGRPR</sequence>
<reference evidence="1 2" key="1">
    <citation type="submission" date="2016-10" db="EMBL/GenBank/DDBJ databases">
        <authorList>
            <person name="de Groot N.N."/>
        </authorList>
    </citation>
    <scope>NUCLEOTIDE SEQUENCE [LARGE SCALE GENOMIC DNA]</scope>
    <source>
        <strain evidence="2">P4-7,KCTC 19426,CECT 7604</strain>
    </source>
</reference>
<dbReference type="OrthoDB" id="9799840at2"/>
<gene>
    <name evidence="1" type="ORF">SAMN04515671_2122</name>
</gene>
<evidence type="ECO:0000313" key="1">
    <source>
        <dbReference type="EMBL" id="SDO84798.1"/>
    </source>
</evidence>
<dbReference type="Proteomes" id="UP000198741">
    <property type="component" value="Chromosome I"/>
</dbReference>
<dbReference type="InterPro" id="IPR006175">
    <property type="entry name" value="YjgF/YER057c/UK114"/>
</dbReference>
<dbReference type="STRING" id="1090615.SAMN04515671_2122"/>
<keyword evidence="2" id="KW-1185">Reference proteome</keyword>
<dbReference type="SUPFAM" id="SSF55298">
    <property type="entry name" value="YjgF-like"/>
    <property type="match status" value="1"/>
</dbReference>
<dbReference type="PANTHER" id="PTHR43857:SF1">
    <property type="entry name" value="YJGH FAMILY PROTEIN"/>
    <property type="match status" value="1"/>
</dbReference>
<dbReference type="Gene3D" id="3.30.1330.40">
    <property type="entry name" value="RutC-like"/>
    <property type="match status" value="1"/>
</dbReference>
<organism evidence="1 2">
    <name type="scientific">Nakamurella panacisegetis</name>
    <dbReference type="NCBI Taxonomy" id="1090615"/>
    <lineage>
        <taxon>Bacteria</taxon>
        <taxon>Bacillati</taxon>
        <taxon>Actinomycetota</taxon>
        <taxon>Actinomycetes</taxon>
        <taxon>Nakamurellales</taxon>
        <taxon>Nakamurellaceae</taxon>
        <taxon>Nakamurella</taxon>
    </lineage>
</organism>
<accession>A0A1H0MWF8</accession>
<name>A0A1H0MWF8_9ACTN</name>
<evidence type="ECO:0000313" key="2">
    <source>
        <dbReference type="Proteomes" id="UP000198741"/>
    </source>
</evidence>
<dbReference type="AlphaFoldDB" id="A0A1H0MWF8"/>
<dbReference type="RefSeq" id="WP_090475918.1">
    <property type="nucleotide sequence ID" value="NZ_LT629710.1"/>
</dbReference>
<dbReference type="EMBL" id="LT629710">
    <property type="protein sequence ID" value="SDO84798.1"/>
    <property type="molecule type" value="Genomic_DNA"/>
</dbReference>